<dbReference type="InterPro" id="IPR049806">
    <property type="entry name" value="MasK-like_C"/>
</dbReference>
<keyword evidence="2" id="KW-0472">Membrane</keyword>
<evidence type="ECO:0000313" key="3">
    <source>
        <dbReference type="EMBL" id="BDG10433.1"/>
    </source>
</evidence>
<name>A0ABM7XF01_9BACT</name>
<dbReference type="NCBIfam" id="NF033768">
    <property type="entry name" value="myxo_SS_tail"/>
    <property type="match status" value="1"/>
</dbReference>
<feature type="compositionally biased region" description="Basic and acidic residues" evidence="1">
    <location>
        <begin position="78"/>
        <end position="108"/>
    </location>
</feature>
<evidence type="ECO:0000256" key="1">
    <source>
        <dbReference type="SAM" id="MobiDB-lite"/>
    </source>
</evidence>
<organism evidence="3 4">
    <name type="scientific">Anaeromyxobacter paludicola</name>
    <dbReference type="NCBI Taxonomy" id="2918171"/>
    <lineage>
        <taxon>Bacteria</taxon>
        <taxon>Pseudomonadati</taxon>
        <taxon>Myxococcota</taxon>
        <taxon>Myxococcia</taxon>
        <taxon>Myxococcales</taxon>
        <taxon>Cystobacterineae</taxon>
        <taxon>Anaeromyxobacteraceae</taxon>
        <taxon>Anaeromyxobacter</taxon>
    </lineage>
</organism>
<evidence type="ECO:0000313" key="4">
    <source>
        <dbReference type="Proteomes" id="UP001162734"/>
    </source>
</evidence>
<sequence>MAKSNQAHSPSPVPASGLPAVPHGHRFRSLDRAFLVILLCSLASHVGAYAALARTPPREEVTLEQIPDRFARILIPEKAPEQPPEAKVEEKRPEVAEKKAEEKPKEEAPAPEDPPEVVAEKKARHAAEVTKAVQSKGILKVLGALGGAGGGLGGAAVKDVFGEGGATDVAAALAGAGGVAVASGEGAAGAGGRRGAAASTGAARIGDLGTTGGGGKVDYGARAEAKVSGSVGMEEAEVDSPDVDQARLGAFIRARMSAVKACYESQLKRNPGLRGKIRIRFTILETGALSDVQAVENGIGSSEVASCIVATMRTWRTQFHPSGVVTVEHGFVFSAN</sequence>
<reference evidence="4" key="1">
    <citation type="journal article" date="2022" name="Int. J. Syst. Evol. Microbiol.">
        <title>Anaeromyxobacter oryzae sp. nov., Anaeromyxobacter diazotrophicus sp. nov. and Anaeromyxobacter paludicola sp. nov., isolated from paddy soils.</title>
        <authorList>
            <person name="Itoh H."/>
            <person name="Xu Z."/>
            <person name="Mise K."/>
            <person name="Masuda Y."/>
            <person name="Ushijima N."/>
            <person name="Hayakawa C."/>
            <person name="Shiratori Y."/>
            <person name="Senoo K."/>
        </authorList>
    </citation>
    <scope>NUCLEOTIDE SEQUENCE [LARGE SCALE GENOMIC DNA]</scope>
    <source>
        <strain evidence="4">Red630</strain>
    </source>
</reference>
<dbReference type="EMBL" id="AP025592">
    <property type="protein sequence ID" value="BDG10433.1"/>
    <property type="molecule type" value="Genomic_DNA"/>
</dbReference>
<keyword evidence="4" id="KW-1185">Reference proteome</keyword>
<protein>
    <recommendedName>
        <fullName evidence="5">TonB family protein</fullName>
    </recommendedName>
</protein>
<proteinExistence type="predicted"/>
<feature type="transmembrane region" description="Helical" evidence="2">
    <location>
        <begin position="33"/>
        <end position="52"/>
    </location>
</feature>
<keyword evidence="2" id="KW-0812">Transmembrane</keyword>
<dbReference type="RefSeq" id="WP_248342919.1">
    <property type="nucleotide sequence ID" value="NZ_AP025592.1"/>
</dbReference>
<evidence type="ECO:0008006" key="5">
    <source>
        <dbReference type="Google" id="ProtNLM"/>
    </source>
</evidence>
<evidence type="ECO:0000256" key="2">
    <source>
        <dbReference type="SAM" id="Phobius"/>
    </source>
</evidence>
<gene>
    <name evidence="3" type="ORF">AMPC_35460</name>
</gene>
<dbReference type="Proteomes" id="UP001162734">
    <property type="component" value="Chromosome"/>
</dbReference>
<accession>A0ABM7XF01</accession>
<feature type="region of interest" description="Disordered" evidence="1">
    <location>
        <begin position="76"/>
        <end position="123"/>
    </location>
</feature>
<keyword evidence="2" id="KW-1133">Transmembrane helix</keyword>